<evidence type="ECO:0000259" key="1">
    <source>
        <dbReference type="Pfam" id="PF12705"/>
    </source>
</evidence>
<evidence type="ECO:0000313" key="3">
    <source>
        <dbReference type="Proteomes" id="UP000603912"/>
    </source>
</evidence>
<evidence type="ECO:0000313" key="2">
    <source>
        <dbReference type="EMBL" id="GGH06088.1"/>
    </source>
</evidence>
<sequence>MAASARVYTVSPGAPFLATLADALLDGRLIPGWPDRHDPLSLAEGAIFLPTRRAARALATILAERMEGGAVLLPRITPLGDVDEAEEAALFEALRSGLDDPALPPEVPETQRRLELASLVLAWARQVDRAMLRLDANEPLLVPSSPADALGLAADLGALIDTLSIHGKTVADIHKLVPERYDRYWDITRDFLGIAAEFWPKRGQELGLMDAALRRHRVLCAEAERLAAARPHAPMIVAGSTGSMPATAALIAAVSRLPRGAVVLPGLDLHLDELSWRKIPADGAEAGHPGHPQAVLSGLLRVLGVERRDVEELARPSPAMDARERFLSEALRPAETTDLWAQDAGRVAPTLADAALAGVTVVEAADDREEAQTIALALRQALLDDTATAALITPDRTLAERVCAELKRWDIALDDSAGLPLGRSGPGVLARLVAEAAADQFTAASLLALLDHPLCRLQLPRATVLRGRSTLEIGVLRGPALPPGLPAIEAALARAEIDARDDEKRRRMPGPRRRLRDRDWQAARDVLQALARCFAGFGPTEGATDLVTVLAAHEAALNALGAPAPGEDGGVFNGAAGEELAALFDDATVRPTEGIEGRFVDYPPFFSGLLAGRVTRRPDAGHPRLRIWGLLEARLLGADTVVIGGLDEKTWPPEARGDAFLNRPMRHELGLPSPERRIGQTTHDFVQAMGARNVVVTRALKRGGDPTVQSRFLQRIQAVAGAAAWSACKARGDAMLALARLLDQPARVASTTRPRPIPPAERFPKRLSVTEIETLVRDPYAIYAKHILRLEPLDDIAGEPSAAVKGMLVHEVIGRFGKDWPKDLPADVYATLRDLAVTEFARTPELRDRADIRAFWWPRFLRMAAYMAEWEHRRRESRPTVAAEVGGKLALTLKDGFAFELTGRADRIELLQGGEFAIVDFKTGAMPGVDEVRVGFSPQLTLEAAMAKRGAFQHVPAGLRTRELLYVKLSGAAEPGKERAISDAKNPFDVDELAEEHLDKLMTLLAQHRAGERAFVSRPHPKYAKRYAPYDHLARYREWSLAGETGDEAAL</sequence>
<dbReference type="InterPro" id="IPR038726">
    <property type="entry name" value="PDDEXK_AddAB-type"/>
</dbReference>
<dbReference type="NCBIfam" id="TIGR02786">
    <property type="entry name" value="addB_alphas"/>
    <property type="match status" value="1"/>
</dbReference>
<comment type="caution">
    <text evidence="2">The sequence shown here is derived from an EMBL/GenBank/DDBJ whole genome shotgun (WGS) entry which is preliminary data.</text>
</comment>
<name>A0A917MG42_9HYPH</name>
<dbReference type="SUPFAM" id="SSF52540">
    <property type="entry name" value="P-loop containing nucleoside triphosphate hydrolases"/>
    <property type="match status" value="1"/>
</dbReference>
<dbReference type="InterPro" id="IPR011604">
    <property type="entry name" value="PDDEXK-like_dom_sf"/>
</dbReference>
<gene>
    <name evidence="2" type="ORF">GCM10007036_00340</name>
</gene>
<protein>
    <submittedName>
        <fullName evidence="2">Double-strand break repair protein AddB</fullName>
    </submittedName>
</protein>
<dbReference type="AlphaFoldDB" id="A0A917MG42"/>
<dbReference type="RefSeq" id="WP_188515728.1">
    <property type="nucleotide sequence ID" value="NZ_BMES01000001.1"/>
</dbReference>
<reference evidence="2" key="1">
    <citation type="journal article" date="2014" name="Int. J. Syst. Evol. Microbiol.">
        <title>Complete genome sequence of Corynebacterium casei LMG S-19264T (=DSM 44701T), isolated from a smear-ripened cheese.</title>
        <authorList>
            <consortium name="US DOE Joint Genome Institute (JGI-PGF)"/>
            <person name="Walter F."/>
            <person name="Albersmeier A."/>
            <person name="Kalinowski J."/>
            <person name="Ruckert C."/>
        </authorList>
    </citation>
    <scope>NUCLEOTIDE SEQUENCE</scope>
    <source>
        <strain evidence="2">CGMCC 1.12214</strain>
    </source>
</reference>
<keyword evidence="3" id="KW-1185">Reference proteome</keyword>
<accession>A0A917MG42</accession>
<dbReference type="EMBL" id="BMES01000001">
    <property type="protein sequence ID" value="GGH06088.1"/>
    <property type="molecule type" value="Genomic_DNA"/>
</dbReference>
<feature type="domain" description="PD-(D/E)XK endonuclease-like" evidence="1">
    <location>
        <begin position="766"/>
        <end position="1009"/>
    </location>
</feature>
<dbReference type="Proteomes" id="UP000603912">
    <property type="component" value="Unassembled WGS sequence"/>
</dbReference>
<dbReference type="InterPro" id="IPR027417">
    <property type="entry name" value="P-loop_NTPase"/>
</dbReference>
<dbReference type="Pfam" id="PF12705">
    <property type="entry name" value="PDDEXK_1"/>
    <property type="match status" value="1"/>
</dbReference>
<dbReference type="InterPro" id="IPR014153">
    <property type="entry name" value="Ds_break_AddB"/>
</dbReference>
<reference evidence="2" key="2">
    <citation type="submission" date="2020-09" db="EMBL/GenBank/DDBJ databases">
        <authorList>
            <person name="Sun Q."/>
            <person name="Zhou Y."/>
        </authorList>
    </citation>
    <scope>NUCLEOTIDE SEQUENCE</scope>
    <source>
        <strain evidence="2">CGMCC 1.12214</strain>
    </source>
</reference>
<organism evidence="2 3">
    <name type="scientific">Alsobacter metallidurans</name>
    <dbReference type="NCBI Taxonomy" id="340221"/>
    <lineage>
        <taxon>Bacteria</taxon>
        <taxon>Pseudomonadati</taxon>
        <taxon>Pseudomonadota</taxon>
        <taxon>Alphaproteobacteria</taxon>
        <taxon>Hyphomicrobiales</taxon>
        <taxon>Alsobacteraceae</taxon>
        <taxon>Alsobacter</taxon>
    </lineage>
</organism>
<proteinExistence type="predicted"/>
<dbReference type="Gene3D" id="3.90.320.10">
    <property type="match status" value="1"/>
</dbReference>